<dbReference type="AlphaFoldDB" id="A0A3M7RNK8"/>
<keyword evidence="2" id="KW-1185">Reference proteome</keyword>
<reference evidence="1 2" key="1">
    <citation type="journal article" date="2018" name="Sci. Rep.">
        <title>Genomic signatures of local adaptation to the degree of environmental predictability in rotifers.</title>
        <authorList>
            <person name="Franch-Gras L."/>
            <person name="Hahn C."/>
            <person name="Garcia-Roger E.M."/>
            <person name="Carmona M.J."/>
            <person name="Serra M."/>
            <person name="Gomez A."/>
        </authorList>
    </citation>
    <scope>NUCLEOTIDE SEQUENCE [LARGE SCALE GENOMIC DNA]</scope>
    <source>
        <strain evidence="1">HYR1</strain>
    </source>
</reference>
<protein>
    <submittedName>
        <fullName evidence="1">Uncharacterized protein</fullName>
    </submittedName>
</protein>
<sequence>MCLIESLLAVGPAPTINICLQKLKFTPSDLPHCNYCPLECASLCLKDPGLKMHTKIPHAFVICYILARLLGIKKKSKFNNKWQPTQV</sequence>
<gene>
    <name evidence="1" type="ORF">BpHYR1_036498</name>
</gene>
<accession>A0A3M7RNK8</accession>
<organism evidence="1 2">
    <name type="scientific">Brachionus plicatilis</name>
    <name type="common">Marine rotifer</name>
    <name type="synonym">Brachionus muelleri</name>
    <dbReference type="NCBI Taxonomy" id="10195"/>
    <lineage>
        <taxon>Eukaryota</taxon>
        <taxon>Metazoa</taxon>
        <taxon>Spiralia</taxon>
        <taxon>Gnathifera</taxon>
        <taxon>Rotifera</taxon>
        <taxon>Eurotatoria</taxon>
        <taxon>Monogononta</taxon>
        <taxon>Pseudotrocha</taxon>
        <taxon>Ploima</taxon>
        <taxon>Brachionidae</taxon>
        <taxon>Brachionus</taxon>
    </lineage>
</organism>
<name>A0A3M7RNK8_BRAPC</name>
<evidence type="ECO:0000313" key="1">
    <source>
        <dbReference type="EMBL" id="RNA25122.1"/>
    </source>
</evidence>
<dbReference type="Proteomes" id="UP000276133">
    <property type="component" value="Unassembled WGS sequence"/>
</dbReference>
<comment type="caution">
    <text evidence="1">The sequence shown here is derived from an EMBL/GenBank/DDBJ whole genome shotgun (WGS) entry which is preliminary data.</text>
</comment>
<evidence type="ECO:0000313" key="2">
    <source>
        <dbReference type="Proteomes" id="UP000276133"/>
    </source>
</evidence>
<proteinExistence type="predicted"/>
<dbReference type="EMBL" id="REGN01002972">
    <property type="protein sequence ID" value="RNA25122.1"/>
    <property type="molecule type" value="Genomic_DNA"/>
</dbReference>